<accession>A0A5C3KM35</accession>
<feature type="transmembrane region" description="Helical" evidence="1">
    <location>
        <begin position="61"/>
        <end position="82"/>
    </location>
</feature>
<gene>
    <name evidence="3" type="ORF">FA15DRAFT_672567</name>
</gene>
<feature type="transmembrane region" description="Helical" evidence="1">
    <location>
        <begin position="102"/>
        <end position="122"/>
    </location>
</feature>
<keyword evidence="1" id="KW-1133">Transmembrane helix</keyword>
<evidence type="ECO:0000313" key="4">
    <source>
        <dbReference type="Proteomes" id="UP000307440"/>
    </source>
</evidence>
<keyword evidence="4" id="KW-1185">Reference proteome</keyword>
<dbReference type="OrthoDB" id="2798516at2759"/>
<name>A0A5C3KM35_COPMA</name>
<dbReference type="PANTHER" id="PTHR40465:SF1">
    <property type="entry name" value="DUF6534 DOMAIN-CONTAINING PROTEIN"/>
    <property type="match status" value="1"/>
</dbReference>
<feature type="transmembrane region" description="Helical" evidence="1">
    <location>
        <begin position="243"/>
        <end position="262"/>
    </location>
</feature>
<feature type="transmembrane region" description="Helical" evidence="1">
    <location>
        <begin position="134"/>
        <end position="155"/>
    </location>
</feature>
<keyword evidence="1" id="KW-0812">Transmembrane</keyword>
<feature type="transmembrane region" description="Helical" evidence="1">
    <location>
        <begin position="24"/>
        <end position="49"/>
    </location>
</feature>
<proteinExistence type="predicted"/>
<dbReference type="EMBL" id="ML210268">
    <property type="protein sequence ID" value="TFK21449.1"/>
    <property type="molecule type" value="Genomic_DNA"/>
</dbReference>
<dbReference type="AlphaFoldDB" id="A0A5C3KM35"/>
<evidence type="ECO:0000256" key="1">
    <source>
        <dbReference type="SAM" id="Phobius"/>
    </source>
</evidence>
<feature type="transmembrane region" description="Helical" evidence="1">
    <location>
        <begin position="175"/>
        <end position="195"/>
    </location>
</feature>
<dbReference type="Proteomes" id="UP000307440">
    <property type="component" value="Unassembled WGS sequence"/>
</dbReference>
<feature type="domain" description="DUF6534" evidence="2">
    <location>
        <begin position="181"/>
        <end position="266"/>
    </location>
</feature>
<evidence type="ECO:0000313" key="3">
    <source>
        <dbReference type="EMBL" id="TFK21449.1"/>
    </source>
</evidence>
<dbReference type="InterPro" id="IPR045339">
    <property type="entry name" value="DUF6534"/>
</dbReference>
<reference evidence="3 4" key="1">
    <citation type="journal article" date="2019" name="Nat. Ecol. Evol.">
        <title>Megaphylogeny resolves global patterns of mushroom evolution.</title>
        <authorList>
            <person name="Varga T."/>
            <person name="Krizsan K."/>
            <person name="Foldi C."/>
            <person name="Dima B."/>
            <person name="Sanchez-Garcia M."/>
            <person name="Sanchez-Ramirez S."/>
            <person name="Szollosi G.J."/>
            <person name="Szarkandi J.G."/>
            <person name="Papp V."/>
            <person name="Albert L."/>
            <person name="Andreopoulos W."/>
            <person name="Angelini C."/>
            <person name="Antonin V."/>
            <person name="Barry K.W."/>
            <person name="Bougher N.L."/>
            <person name="Buchanan P."/>
            <person name="Buyck B."/>
            <person name="Bense V."/>
            <person name="Catcheside P."/>
            <person name="Chovatia M."/>
            <person name="Cooper J."/>
            <person name="Damon W."/>
            <person name="Desjardin D."/>
            <person name="Finy P."/>
            <person name="Geml J."/>
            <person name="Haridas S."/>
            <person name="Hughes K."/>
            <person name="Justo A."/>
            <person name="Karasinski D."/>
            <person name="Kautmanova I."/>
            <person name="Kiss B."/>
            <person name="Kocsube S."/>
            <person name="Kotiranta H."/>
            <person name="LaButti K.M."/>
            <person name="Lechner B.E."/>
            <person name="Liimatainen K."/>
            <person name="Lipzen A."/>
            <person name="Lukacs Z."/>
            <person name="Mihaltcheva S."/>
            <person name="Morgado L.N."/>
            <person name="Niskanen T."/>
            <person name="Noordeloos M.E."/>
            <person name="Ohm R.A."/>
            <person name="Ortiz-Santana B."/>
            <person name="Ovrebo C."/>
            <person name="Racz N."/>
            <person name="Riley R."/>
            <person name="Savchenko A."/>
            <person name="Shiryaev A."/>
            <person name="Soop K."/>
            <person name="Spirin V."/>
            <person name="Szebenyi C."/>
            <person name="Tomsovsky M."/>
            <person name="Tulloss R.E."/>
            <person name="Uehling J."/>
            <person name="Grigoriev I.V."/>
            <person name="Vagvolgyi C."/>
            <person name="Papp T."/>
            <person name="Martin F.M."/>
            <person name="Miettinen O."/>
            <person name="Hibbett D.S."/>
            <person name="Nagy L.G."/>
        </authorList>
    </citation>
    <scope>NUCLEOTIDE SEQUENCE [LARGE SCALE GENOMIC DNA]</scope>
    <source>
        <strain evidence="3 4">CBS 121175</strain>
    </source>
</reference>
<sequence length="333" mass="36388">MAPVPFAVSAATSSLVLPTLHNTIGAAFLGVVGAAFLFGITTLQIYYYYHSYPNDIRLHKISVGVLGILDAFHFALTIHSVYTYVVVGFGNKFGLMKVLWSIQLQVAVNVVIIFIVHCLYAKRVWTLNGYHGGVLGYITILVVAGAGGIGIALAYKVFTIQFYSELHKIDWAITAGLSTSSAIDLFIAIAMCYYLRKSLGTGPLLNSKISVVIQYALNTGLMTSACSLAALFCYVLLPNTFVFLGLEFLLTKLYVASFVGMLNAREKTRSDSATATYQDSMTSIPTFKKRRHTSSFWSPPPLPPLPSVVHFDTTRHTFSPSEDTKVASMSYAI</sequence>
<protein>
    <recommendedName>
        <fullName evidence="2">DUF6534 domain-containing protein</fullName>
    </recommendedName>
</protein>
<dbReference type="Pfam" id="PF20152">
    <property type="entry name" value="DUF6534"/>
    <property type="match status" value="1"/>
</dbReference>
<feature type="transmembrane region" description="Helical" evidence="1">
    <location>
        <begin position="215"/>
        <end position="237"/>
    </location>
</feature>
<organism evidence="3 4">
    <name type="scientific">Coprinopsis marcescibilis</name>
    <name type="common">Agaric fungus</name>
    <name type="synonym">Psathyrella marcescibilis</name>
    <dbReference type="NCBI Taxonomy" id="230819"/>
    <lineage>
        <taxon>Eukaryota</taxon>
        <taxon>Fungi</taxon>
        <taxon>Dikarya</taxon>
        <taxon>Basidiomycota</taxon>
        <taxon>Agaricomycotina</taxon>
        <taxon>Agaricomycetes</taxon>
        <taxon>Agaricomycetidae</taxon>
        <taxon>Agaricales</taxon>
        <taxon>Agaricineae</taxon>
        <taxon>Psathyrellaceae</taxon>
        <taxon>Coprinopsis</taxon>
    </lineage>
</organism>
<evidence type="ECO:0000259" key="2">
    <source>
        <dbReference type="Pfam" id="PF20152"/>
    </source>
</evidence>
<keyword evidence="1" id="KW-0472">Membrane</keyword>
<dbReference type="PANTHER" id="PTHR40465">
    <property type="entry name" value="CHROMOSOME 1, WHOLE GENOME SHOTGUN SEQUENCE"/>
    <property type="match status" value="1"/>
</dbReference>